<accession>A0ABP9WW04</accession>
<organism evidence="2 3">
    <name type="scientific">Herpetosiphon gulosus</name>
    <dbReference type="NCBI Taxonomy" id="1973496"/>
    <lineage>
        <taxon>Bacteria</taxon>
        <taxon>Bacillati</taxon>
        <taxon>Chloroflexota</taxon>
        <taxon>Chloroflexia</taxon>
        <taxon>Herpetosiphonales</taxon>
        <taxon>Herpetosiphonaceae</taxon>
        <taxon>Herpetosiphon</taxon>
    </lineage>
</organism>
<reference evidence="2 3" key="1">
    <citation type="submission" date="2024-02" db="EMBL/GenBank/DDBJ databases">
        <title>Herpetosiphon gulosus NBRC 112829.</title>
        <authorList>
            <person name="Ichikawa N."/>
            <person name="Katano-Makiyama Y."/>
            <person name="Hidaka K."/>
        </authorList>
    </citation>
    <scope>NUCLEOTIDE SEQUENCE [LARGE SCALE GENOMIC DNA]</scope>
    <source>
        <strain evidence="2 3">NBRC 112829</strain>
    </source>
</reference>
<proteinExistence type="predicted"/>
<evidence type="ECO:0000313" key="2">
    <source>
        <dbReference type="EMBL" id="GAA5526656.1"/>
    </source>
</evidence>
<keyword evidence="3" id="KW-1185">Reference proteome</keyword>
<dbReference type="EMBL" id="BAABRU010000002">
    <property type="protein sequence ID" value="GAA5526656.1"/>
    <property type="molecule type" value="Genomic_DNA"/>
</dbReference>
<evidence type="ECO:0000256" key="1">
    <source>
        <dbReference type="SAM" id="MobiDB-lite"/>
    </source>
</evidence>
<comment type="caution">
    <text evidence="2">The sequence shown here is derived from an EMBL/GenBank/DDBJ whole genome shotgun (WGS) entry which is preliminary data.</text>
</comment>
<name>A0ABP9WW04_9CHLR</name>
<feature type="region of interest" description="Disordered" evidence="1">
    <location>
        <begin position="1"/>
        <end position="25"/>
    </location>
</feature>
<protein>
    <submittedName>
        <fullName evidence="2">Uncharacterized protein</fullName>
    </submittedName>
</protein>
<evidence type="ECO:0000313" key="3">
    <source>
        <dbReference type="Proteomes" id="UP001428290"/>
    </source>
</evidence>
<dbReference type="Proteomes" id="UP001428290">
    <property type="component" value="Unassembled WGS sequence"/>
</dbReference>
<gene>
    <name evidence="2" type="ORF">Hgul01_00432</name>
</gene>
<sequence length="57" mass="5969">MVYRVNNGQHALTPGPPRPHARRGGTALGVLPSPAAVGEGLGVRERALVANPMNHYS</sequence>
<feature type="compositionally biased region" description="Polar residues" evidence="1">
    <location>
        <begin position="1"/>
        <end position="10"/>
    </location>
</feature>